<dbReference type="InterPro" id="IPR012337">
    <property type="entry name" value="RNaseH-like_sf"/>
</dbReference>
<dbReference type="Pfam" id="PF25597">
    <property type="entry name" value="SH3_retrovirus"/>
    <property type="match status" value="1"/>
</dbReference>
<dbReference type="Gene3D" id="3.30.420.10">
    <property type="entry name" value="Ribonuclease H-like superfamily/Ribonuclease H"/>
    <property type="match status" value="1"/>
</dbReference>
<dbReference type="Proteomes" id="UP001151760">
    <property type="component" value="Unassembled WGS sequence"/>
</dbReference>
<proteinExistence type="predicted"/>
<evidence type="ECO:0000313" key="4">
    <source>
        <dbReference type="EMBL" id="GJT55231.1"/>
    </source>
</evidence>
<feature type="domain" description="Retroviral polymerase SH3-like" evidence="3">
    <location>
        <begin position="344"/>
        <end position="386"/>
    </location>
</feature>
<accession>A0ABQ5EW09</accession>
<evidence type="ECO:0000259" key="3">
    <source>
        <dbReference type="Pfam" id="PF25597"/>
    </source>
</evidence>
<dbReference type="InterPro" id="IPR057670">
    <property type="entry name" value="SH3_retrovirus"/>
</dbReference>
<organism evidence="4 5">
    <name type="scientific">Tanacetum coccineum</name>
    <dbReference type="NCBI Taxonomy" id="301880"/>
    <lineage>
        <taxon>Eukaryota</taxon>
        <taxon>Viridiplantae</taxon>
        <taxon>Streptophyta</taxon>
        <taxon>Embryophyta</taxon>
        <taxon>Tracheophyta</taxon>
        <taxon>Spermatophyta</taxon>
        <taxon>Magnoliopsida</taxon>
        <taxon>eudicotyledons</taxon>
        <taxon>Gunneridae</taxon>
        <taxon>Pentapetalae</taxon>
        <taxon>asterids</taxon>
        <taxon>campanulids</taxon>
        <taxon>Asterales</taxon>
        <taxon>Asteraceae</taxon>
        <taxon>Asteroideae</taxon>
        <taxon>Anthemideae</taxon>
        <taxon>Anthemidinae</taxon>
        <taxon>Tanacetum</taxon>
    </lineage>
</organism>
<reference evidence="4" key="2">
    <citation type="submission" date="2022-01" db="EMBL/GenBank/DDBJ databases">
        <authorList>
            <person name="Yamashiro T."/>
            <person name="Shiraishi A."/>
            <person name="Satake H."/>
            <person name="Nakayama K."/>
        </authorList>
    </citation>
    <scope>NUCLEOTIDE SEQUENCE</scope>
</reference>
<feature type="compositionally biased region" description="Basic and acidic residues" evidence="1">
    <location>
        <begin position="803"/>
        <end position="825"/>
    </location>
</feature>
<feature type="compositionally biased region" description="Basic and acidic residues" evidence="1">
    <location>
        <begin position="784"/>
        <end position="794"/>
    </location>
</feature>
<gene>
    <name evidence="4" type="ORF">Tco_0990285</name>
</gene>
<reference evidence="4" key="1">
    <citation type="journal article" date="2022" name="Int. J. Mol. Sci.">
        <title>Draft Genome of Tanacetum Coccineum: Genomic Comparison of Closely Related Tanacetum-Family Plants.</title>
        <authorList>
            <person name="Yamashiro T."/>
            <person name="Shiraishi A."/>
            <person name="Nakayama K."/>
            <person name="Satake H."/>
        </authorList>
    </citation>
    <scope>NUCLEOTIDE SEQUENCE</scope>
</reference>
<evidence type="ECO:0000313" key="5">
    <source>
        <dbReference type="Proteomes" id="UP001151760"/>
    </source>
</evidence>
<evidence type="ECO:0000259" key="2">
    <source>
        <dbReference type="Pfam" id="PF22936"/>
    </source>
</evidence>
<evidence type="ECO:0000256" key="1">
    <source>
        <dbReference type="SAM" id="MobiDB-lite"/>
    </source>
</evidence>
<dbReference type="InterPro" id="IPR054722">
    <property type="entry name" value="PolX-like_BBD"/>
</dbReference>
<sequence>MNSTVCQSNASVLNTDTVNAVNDGSNIVGVSCGKYVFMISHEKCVARYTLSRDSRVKRALFTTPIAAKSKNLEATSIVEKSRLGVAKIPTTTNKVSSALSLSADSSQRRTLSNYMKNKIATSQKWQKWFEYQPCVILLILWIVDSGCSKHMTRNLKLLRNFKEKFMGTIRFGNDHFVAITGYGDYVQGNLTICHVYYVEGLGHNLFSVRQFCDGDLEVAFRSNTCYVQNLEGGDLLTVSHESNLYTISISELATSSPLTSKDLVDGLLKSKYNKDHLCSACEQGKSIVHHTSIARTPQQNGVVERRNHTLVEAARTMLIFSKTPDFFGLKLLLLLALLRIALLKMKPKADIGIFIGYSESLRGLRIYNRKTKKIMETIHVKFDELTAIASECNNSGPGLNCLNFQDSSDEMNEIPSHQDLDNLFGPLYEEYYALSTSKVSNNSIVNTFDVEDTPSRSLIIVEDKDVAELDGNTIMHAFENPKLEEVESSLNYQDPSKMHTQLRNTSKRSKGSFNKGLWYSKDSGFELIAYSDADLAGCLDDYKISKVLDTKDTIRFKLDTQNITYTVDMIRDTLKLPVETTENPFVAPVNIKIIESFMHTVSYQDVVDKVSAFHTKFLAQLWQTMFKVFNRCLTTRTSGHNQKKINILQLFHAVVNGINVDYAALLWWDFNNCVFQKKDVFQYPRLKKLIIVDLMKKHPSISPRLEEDSIKDDISLEIRATNDYKETTPRAHRTTPSDDKERDEIAEVTFLSLALHKTALAAEAQENVAKVQEKLEEEEIKKMVEEPESHKKNLEVVNDDEVNDKGNKMKTKDDDAEKTDDAAVEKDNDDHIDHTLVGTHATGSMETRNEQMQTPIPTPTRSPRKDLSSDKTISEELTAKVSPTTATTSKDYSKLKSKRGFTSNKTKILPRSIVGMGRRRVPDHCNDVVPEMTFEKTNEMIIEEMQRPNTTLNLYPTTSSSTAETSTAALQHQLYLNMKSKPQDQPADPELWEILKGEKKGENVFWVNLTAPTLTVPGIEAHEPYSIVDKLTTGLIYLNNKDDKRVMYLVEIGKFCDAMLERVLNESVRKRNIQASMSSASNEKVGIFCEWKTNSADDEASAQPHAFGPTGPVPRLAQLVAGKYSSTTAGYYASTSVSNDDSPTTILEQGY</sequence>
<feature type="region of interest" description="Disordered" evidence="1">
    <location>
        <begin position="841"/>
        <end position="871"/>
    </location>
</feature>
<dbReference type="Pfam" id="PF22936">
    <property type="entry name" value="Pol_BBD"/>
    <property type="match status" value="1"/>
</dbReference>
<feature type="region of interest" description="Disordered" evidence="1">
    <location>
        <begin position="784"/>
        <end position="825"/>
    </location>
</feature>
<protein>
    <submittedName>
        <fullName evidence="4">Retrovirus-related pol polyprotein from transposon TNT 1-94</fullName>
    </submittedName>
</protein>
<comment type="caution">
    <text evidence="4">The sequence shown here is derived from an EMBL/GenBank/DDBJ whole genome shotgun (WGS) entry which is preliminary data.</text>
</comment>
<dbReference type="EMBL" id="BQNB010016739">
    <property type="protein sequence ID" value="GJT55231.1"/>
    <property type="molecule type" value="Genomic_DNA"/>
</dbReference>
<dbReference type="SUPFAM" id="SSF53098">
    <property type="entry name" value="Ribonuclease H-like"/>
    <property type="match status" value="1"/>
</dbReference>
<feature type="compositionally biased region" description="Polar residues" evidence="1">
    <location>
        <begin position="841"/>
        <end position="861"/>
    </location>
</feature>
<keyword evidence="5" id="KW-1185">Reference proteome</keyword>
<feature type="domain" description="Retrovirus-related Pol polyprotein from transposon TNT 1-94-like beta-barrel" evidence="2">
    <location>
        <begin position="141"/>
        <end position="212"/>
    </location>
</feature>
<name>A0ABQ5EW09_9ASTR</name>
<dbReference type="InterPro" id="IPR036397">
    <property type="entry name" value="RNaseH_sf"/>
</dbReference>